<keyword evidence="7" id="KW-0645">Protease</keyword>
<dbReference type="UniPathway" id="UPA00219"/>
<gene>
    <name evidence="20" type="ORF">ENJ65_07070</name>
</gene>
<dbReference type="Pfam" id="PF00912">
    <property type="entry name" value="Transgly"/>
    <property type="match status" value="1"/>
</dbReference>
<dbReference type="GO" id="GO:0008658">
    <property type="term" value="F:penicillin binding"/>
    <property type="evidence" value="ECO:0007669"/>
    <property type="project" value="InterPro"/>
</dbReference>
<keyword evidence="5" id="KW-1003">Cell membrane</keyword>
<organism evidence="20">
    <name type="scientific">Candidatus Tenderia electrophaga</name>
    <dbReference type="NCBI Taxonomy" id="1748243"/>
    <lineage>
        <taxon>Bacteria</taxon>
        <taxon>Pseudomonadati</taxon>
        <taxon>Pseudomonadota</taxon>
        <taxon>Gammaproteobacteria</taxon>
        <taxon>Candidatus Tenderiales</taxon>
        <taxon>Candidatus Tenderiaceae</taxon>
        <taxon>Candidatus Tenderia</taxon>
    </lineage>
</organism>
<dbReference type="GO" id="GO:0008360">
    <property type="term" value="P:regulation of cell shape"/>
    <property type="evidence" value="ECO:0007669"/>
    <property type="project" value="UniProtKB-KW"/>
</dbReference>
<dbReference type="GO" id="GO:0006508">
    <property type="term" value="P:proteolysis"/>
    <property type="evidence" value="ECO:0007669"/>
    <property type="project" value="UniProtKB-KW"/>
</dbReference>
<evidence type="ECO:0000256" key="5">
    <source>
        <dbReference type="ARBA" id="ARBA00022475"/>
    </source>
</evidence>
<dbReference type="InterPro" id="IPR001460">
    <property type="entry name" value="PCN-bd_Tpept"/>
</dbReference>
<evidence type="ECO:0000256" key="2">
    <source>
        <dbReference type="ARBA" id="ARBA00004752"/>
    </source>
</evidence>
<comment type="similarity">
    <text evidence="3">In the C-terminal section; belongs to the transpeptidase family.</text>
</comment>
<evidence type="ECO:0000256" key="17">
    <source>
        <dbReference type="ARBA" id="ARBA00049902"/>
    </source>
</evidence>
<dbReference type="GO" id="GO:0071555">
    <property type="term" value="P:cell wall organization"/>
    <property type="evidence" value="ECO:0007669"/>
    <property type="project" value="UniProtKB-KW"/>
</dbReference>
<sequence>QQLVKNFFLNRERSLIRKINEAIMSLLLELHYEKKDILEAYANEIYLGQDGNRAIHGFGLAAKFYFNKPPQELTIAESVLLVAILRGPTYYDPRRHPERALERRNKLLQIIWRDGLIDKQQAQTAMAAGLGVTPKPRLGSSRYPAFIALVKRQLQQDYRDDDLRSEGLRIFSSLDPVIQQVAEKALVSNIKRLERQPGLLEGGVVISRLGSAEVSAVVGGRQPRFDGFNRALDIQRPVGSLLKPALYLTALSQPHRYTLASQIDDAPIKLKQSDGSIWSPANYDHKNHGKVLLADALIHSYNQAAVRLGLELGLGQVADTLHELGIEERIPPYPAVMLGSLELAPLDIAQMYQTLADEGFYTPLRAVRAVLDAKHQPLNRYSLDTQQRFAPEQTFLVNDTLRLALREGTGRSVARQLPRSLALAGKTGTTDDLRDSWFAGFGSDYLGVVWLGNDNNAVIGLTGASGALRVWADIMGQINVTQAAPAQPANIEYVAIDATTGLLAGSGCQQEIKLAFIAGTAPGEYAPCAGGAVRRSVGGFLDRLKGWFR</sequence>
<dbReference type="InterPro" id="IPR001264">
    <property type="entry name" value="Glyco_trans_51"/>
</dbReference>
<evidence type="ECO:0000259" key="18">
    <source>
        <dbReference type="Pfam" id="PF00905"/>
    </source>
</evidence>
<protein>
    <submittedName>
        <fullName evidence="20">Penicillin-binding protein 1B</fullName>
    </submittedName>
</protein>
<dbReference type="InterPro" id="IPR036950">
    <property type="entry name" value="PBP_transglycosylase"/>
</dbReference>
<comment type="catalytic activity">
    <reaction evidence="16">
        <text>Preferential cleavage: (Ac)2-L-Lys-D-Ala-|-D-Ala. Also transpeptidation of peptidyl-alanyl moieties that are N-acyl substituents of D-alanine.</text>
        <dbReference type="EC" id="3.4.16.4"/>
    </reaction>
</comment>
<dbReference type="PANTHER" id="PTHR32282">
    <property type="entry name" value="BINDING PROTEIN TRANSPEPTIDASE, PUTATIVE-RELATED"/>
    <property type="match status" value="1"/>
</dbReference>
<keyword evidence="11" id="KW-0133">Cell shape</keyword>
<keyword evidence="8" id="KW-0328">Glycosyltransferase</keyword>
<dbReference type="SUPFAM" id="SSF56601">
    <property type="entry name" value="beta-lactamase/transpeptidase-like"/>
    <property type="match status" value="1"/>
</dbReference>
<comment type="subcellular location">
    <subcellularLocation>
        <location evidence="1">Cell membrane</location>
    </subcellularLocation>
</comment>
<evidence type="ECO:0000256" key="12">
    <source>
        <dbReference type="ARBA" id="ARBA00022984"/>
    </source>
</evidence>
<keyword evidence="15" id="KW-0961">Cell wall biogenesis/degradation</keyword>
<comment type="caution">
    <text evidence="20">The sequence shown here is derived from an EMBL/GenBank/DDBJ whole genome shotgun (WGS) entry which is preliminary data.</text>
</comment>
<feature type="non-terminal residue" evidence="20">
    <location>
        <position position="1"/>
    </location>
</feature>
<dbReference type="SUPFAM" id="SSF53955">
    <property type="entry name" value="Lysozyme-like"/>
    <property type="match status" value="1"/>
</dbReference>
<dbReference type="GO" id="GO:0009252">
    <property type="term" value="P:peptidoglycan biosynthetic process"/>
    <property type="evidence" value="ECO:0007669"/>
    <property type="project" value="UniProtKB-UniPathway"/>
</dbReference>
<comment type="catalytic activity">
    <reaction evidence="17">
        <text>[GlcNAc-(1-&gt;4)-Mur2Ac(oyl-L-Ala-gamma-D-Glu-L-Lys-D-Ala-D-Ala)](n)-di-trans,octa-cis-undecaprenyl diphosphate + beta-D-GlcNAc-(1-&gt;4)-Mur2Ac(oyl-L-Ala-gamma-D-Glu-L-Lys-D-Ala-D-Ala)-di-trans,octa-cis-undecaprenyl diphosphate = [GlcNAc-(1-&gt;4)-Mur2Ac(oyl-L-Ala-gamma-D-Glu-L-Lys-D-Ala-D-Ala)](n+1)-di-trans,octa-cis-undecaprenyl diphosphate + di-trans,octa-cis-undecaprenyl diphosphate + H(+)</text>
        <dbReference type="Rhea" id="RHEA:23708"/>
        <dbReference type="Rhea" id="RHEA-COMP:9602"/>
        <dbReference type="Rhea" id="RHEA-COMP:9603"/>
        <dbReference type="ChEBI" id="CHEBI:15378"/>
        <dbReference type="ChEBI" id="CHEBI:58405"/>
        <dbReference type="ChEBI" id="CHEBI:60033"/>
        <dbReference type="ChEBI" id="CHEBI:78435"/>
        <dbReference type="EC" id="2.4.99.28"/>
    </reaction>
</comment>
<evidence type="ECO:0000256" key="14">
    <source>
        <dbReference type="ARBA" id="ARBA00023268"/>
    </source>
</evidence>
<reference evidence="20" key="1">
    <citation type="journal article" date="2020" name="mSystems">
        <title>Genome- and Community-Level Interaction Insights into Carbon Utilization and Element Cycling Functions of Hydrothermarchaeota in Hydrothermal Sediment.</title>
        <authorList>
            <person name="Zhou Z."/>
            <person name="Liu Y."/>
            <person name="Xu W."/>
            <person name="Pan J."/>
            <person name="Luo Z.H."/>
            <person name="Li M."/>
        </authorList>
    </citation>
    <scope>NUCLEOTIDE SEQUENCE [LARGE SCALE GENOMIC DNA]</scope>
    <source>
        <strain evidence="20">HyVt-505</strain>
    </source>
</reference>
<dbReference type="GO" id="GO:0009002">
    <property type="term" value="F:serine-type D-Ala-D-Ala carboxypeptidase activity"/>
    <property type="evidence" value="ECO:0007669"/>
    <property type="project" value="UniProtKB-EC"/>
</dbReference>
<dbReference type="GO" id="GO:0030288">
    <property type="term" value="C:outer membrane-bounded periplasmic space"/>
    <property type="evidence" value="ECO:0007669"/>
    <property type="project" value="TreeGrafter"/>
</dbReference>
<evidence type="ECO:0000256" key="16">
    <source>
        <dbReference type="ARBA" id="ARBA00034000"/>
    </source>
</evidence>
<dbReference type="InterPro" id="IPR023346">
    <property type="entry name" value="Lysozyme-like_dom_sf"/>
</dbReference>
<keyword evidence="14" id="KW-0511">Multifunctional enzyme</keyword>
<dbReference type="GO" id="GO:0005886">
    <property type="term" value="C:plasma membrane"/>
    <property type="evidence" value="ECO:0007669"/>
    <property type="project" value="UniProtKB-SubCell"/>
</dbReference>
<evidence type="ECO:0000313" key="20">
    <source>
        <dbReference type="EMBL" id="HHJ81379.1"/>
    </source>
</evidence>
<dbReference type="InterPro" id="IPR050396">
    <property type="entry name" value="Glycosyltr_51/Transpeptidase"/>
</dbReference>
<dbReference type="Gene3D" id="1.10.3810.10">
    <property type="entry name" value="Biosynthetic peptidoglycan transglycosylase-like"/>
    <property type="match status" value="1"/>
</dbReference>
<evidence type="ECO:0000256" key="13">
    <source>
        <dbReference type="ARBA" id="ARBA00023136"/>
    </source>
</evidence>
<evidence type="ECO:0000256" key="4">
    <source>
        <dbReference type="ARBA" id="ARBA00007739"/>
    </source>
</evidence>
<evidence type="ECO:0000256" key="11">
    <source>
        <dbReference type="ARBA" id="ARBA00022960"/>
    </source>
</evidence>
<keyword evidence="6" id="KW-0121">Carboxypeptidase</keyword>
<dbReference type="EMBL" id="DRNF01000445">
    <property type="protein sequence ID" value="HHJ81379.1"/>
    <property type="molecule type" value="Genomic_DNA"/>
</dbReference>
<feature type="domain" description="Glycosyl transferase family 51" evidence="19">
    <location>
        <begin position="1"/>
        <end position="109"/>
    </location>
</feature>
<keyword evidence="9" id="KW-0808">Transferase</keyword>
<evidence type="ECO:0000256" key="9">
    <source>
        <dbReference type="ARBA" id="ARBA00022679"/>
    </source>
</evidence>
<keyword evidence="12" id="KW-0573">Peptidoglycan synthesis</keyword>
<comment type="pathway">
    <text evidence="2">Cell wall biogenesis; peptidoglycan biosynthesis.</text>
</comment>
<dbReference type="PANTHER" id="PTHR32282:SF11">
    <property type="entry name" value="PENICILLIN-BINDING PROTEIN 1B"/>
    <property type="match status" value="1"/>
</dbReference>
<evidence type="ECO:0000256" key="7">
    <source>
        <dbReference type="ARBA" id="ARBA00022670"/>
    </source>
</evidence>
<proteinExistence type="inferred from homology"/>
<evidence type="ECO:0000259" key="19">
    <source>
        <dbReference type="Pfam" id="PF00912"/>
    </source>
</evidence>
<feature type="domain" description="Penicillin-binding protein transpeptidase" evidence="18">
    <location>
        <begin position="228"/>
        <end position="441"/>
    </location>
</feature>
<name>A0A832J803_9GAMM</name>
<dbReference type="InterPro" id="IPR012338">
    <property type="entry name" value="Beta-lactam/transpept-like"/>
</dbReference>
<evidence type="ECO:0000256" key="10">
    <source>
        <dbReference type="ARBA" id="ARBA00022801"/>
    </source>
</evidence>
<accession>A0A832J803</accession>
<dbReference type="Proteomes" id="UP000885832">
    <property type="component" value="Unassembled WGS sequence"/>
</dbReference>
<keyword evidence="10" id="KW-0378">Hydrolase</keyword>
<evidence type="ECO:0000256" key="3">
    <source>
        <dbReference type="ARBA" id="ARBA00007090"/>
    </source>
</evidence>
<dbReference type="Gene3D" id="3.40.710.10">
    <property type="entry name" value="DD-peptidase/beta-lactamase superfamily"/>
    <property type="match status" value="1"/>
</dbReference>
<keyword evidence="13" id="KW-0472">Membrane</keyword>
<dbReference type="AlphaFoldDB" id="A0A832J803"/>
<evidence type="ECO:0000256" key="1">
    <source>
        <dbReference type="ARBA" id="ARBA00004236"/>
    </source>
</evidence>
<dbReference type="GO" id="GO:0008955">
    <property type="term" value="F:peptidoglycan glycosyltransferase activity"/>
    <property type="evidence" value="ECO:0007669"/>
    <property type="project" value="UniProtKB-EC"/>
</dbReference>
<dbReference type="Pfam" id="PF00905">
    <property type="entry name" value="Transpeptidase"/>
    <property type="match status" value="1"/>
</dbReference>
<evidence type="ECO:0000256" key="15">
    <source>
        <dbReference type="ARBA" id="ARBA00023316"/>
    </source>
</evidence>
<evidence type="ECO:0000256" key="6">
    <source>
        <dbReference type="ARBA" id="ARBA00022645"/>
    </source>
</evidence>
<evidence type="ECO:0000256" key="8">
    <source>
        <dbReference type="ARBA" id="ARBA00022676"/>
    </source>
</evidence>
<comment type="similarity">
    <text evidence="4">In the N-terminal section; belongs to the glycosyltransferase 51 family.</text>
</comment>